<dbReference type="Proteomes" id="UP000525078">
    <property type="component" value="Unassembled WGS sequence"/>
</dbReference>
<dbReference type="InterPro" id="IPR053283">
    <property type="entry name" value="TUNICAMYCIN_INDUCED_1"/>
</dbReference>
<comment type="caution">
    <text evidence="2">The sequence shown here is derived from an EMBL/GenBank/DDBJ whole genome shotgun (WGS) entry which is preliminary data.</text>
</comment>
<accession>A0A803NMN6</accession>
<gene>
    <name evidence="2" type="ORF">F8388_013804</name>
    <name evidence="3" type="ORF">G4B88_024378</name>
</gene>
<dbReference type="PANTHER" id="PTHR34454:SF3">
    <property type="entry name" value="PEPTIDASE I, PUTATIVE-RELATED"/>
    <property type="match status" value="1"/>
</dbReference>
<evidence type="ECO:0000313" key="4">
    <source>
        <dbReference type="Proteomes" id="UP000525078"/>
    </source>
</evidence>
<evidence type="ECO:0000313" key="3">
    <source>
        <dbReference type="EMBL" id="KAF4390372.1"/>
    </source>
</evidence>
<feature type="chain" id="PRO_5044658820" evidence="1">
    <location>
        <begin position="36"/>
        <end position="407"/>
    </location>
</feature>
<keyword evidence="5" id="KW-1185">Reference proteome</keyword>
<dbReference type="AlphaFoldDB" id="A0A7J6E567"/>
<keyword evidence="1" id="KW-0732">Signal</keyword>
<evidence type="ECO:0000313" key="2">
    <source>
        <dbReference type="EMBL" id="KAF4353512.1"/>
    </source>
</evidence>
<sequence>MMMMMVNRLLPKQLQLPRHLLLILILFLHQSLVLAFTSNPNPNAFPSSNDTLLLQDVLNQISSKFSWELEDIKVSRLDLKKLRFGAANRYGFRVGLGKTHLSANFSDEVASWKKFRNQRSHRFGYLLNNITSLTVLDTFKVEGPLELRVGGSDNPSLFLPVNRTHGGFNRIIVGEGITVEVRKARQVSAFHVSNLSIPVNGSHVTEKKKSAFLPIWHSFCRPLMQIQVYGSSELVAYRTRNPYAHIDTNFMSKETIELLADKCYGSESHMYKRRDSPIDSLSSRIVMLEKVLRSYFGKRLNGLVGLFRGNIKASALIRFQLELEKNLRSNHTDKAKDGWRTKPNVERVLFEIVARVEAERLKLLIVKEVVPFAVADTVAWSNLSNISFTKFPSPLVPSEALTLDVKW</sequence>
<dbReference type="EMBL" id="JAATIP010000294">
    <property type="protein sequence ID" value="KAF4353512.1"/>
    <property type="molecule type" value="Genomic_DNA"/>
</dbReference>
<feature type="signal peptide" evidence="1">
    <location>
        <begin position="1"/>
        <end position="35"/>
    </location>
</feature>
<dbReference type="EMBL" id="JAATIQ010000063">
    <property type="protein sequence ID" value="KAF4390372.1"/>
    <property type="molecule type" value="Genomic_DNA"/>
</dbReference>
<dbReference type="Proteomes" id="UP000583929">
    <property type="component" value="Unassembled WGS sequence"/>
</dbReference>
<evidence type="ECO:0000313" key="5">
    <source>
        <dbReference type="Proteomes" id="UP000583929"/>
    </source>
</evidence>
<accession>A0A7J6E567</accession>
<reference evidence="4 5" key="1">
    <citation type="journal article" date="2020" name="bioRxiv">
        <title>Sequence and annotation of 42 cannabis genomes reveals extensive copy number variation in cannabinoid synthesis and pathogen resistance genes.</title>
        <authorList>
            <person name="Mckernan K.J."/>
            <person name="Helbert Y."/>
            <person name="Kane L.T."/>
            <person name="Ebling H."/>
            <person name="Zhang L."/>
            <person name="Liu B."/>
            <person name="Eaton Z."/>
            <person name="Mclaughlin S."/>
            <person name="Kingan S."/>
            <person name="Baybayan P."/>
            <person name="Concepcion G."/>
            <person name="Jordan M."/>
            <person name="Riva A."/>
            <person name="Barbazuk W."/>
            <person name="Harkins T."/>
        </authorList>
    </citation>
    <scope>NUCLEOTIDE SEQUENCE [LARGE SCALE GENOMIC DNA]</scope>
    <source>
        <strain evidence="4 5">cv. Jamaican Lion 4</strain>
        <strain evidence="3">Father</strain>
        <strain evidence="2">Mother</strain>
        <tissue evidence="2">Leaf</tissue>
    </source>
</reference>
<proteinExistence type="predicted"/>
<dbReference type="OMA" id="CYTRHIY"/>
<dbReference type="OrthoDB" id="308440at2759"/>
<name>A0A7J6E567_CANSA</name>
<dbReference type="PANTHER" id="PTHR34454">
    <property type="entry name" value="TUNICAMYCIN INDUCED PROTEIN"/>
    <property type="match status" value="1"/>
</dbReference>
<evidence type="ECO:0000256" key="1">
    <source>
        <dbReference type="SAM" id="SignalP"/>
    </source>
</evidence>
<organism evidence="2 4">
    <name type="scientific">Cannabis sativa</name>
    <name type="common">Hemp</name>
    <name type="synonym">Marijuana</name>
    <dbReference type="NCBI Taxonomy" id="3483"/>
    <lineage>
        <taxon>Eukaryota</taxon>
        <taxon>Viridiplantae</taxon>
        <taxon>Streptophyta</taxon>
        <taxon>Embryophyta</taxon>
        <taxon>Tracheophyta</taxon>
        <taxon>Spermatophyta</taxon>
        <taxon>Magnoliopsida</taxon>
        <taxon>eudicotyledons</taxon>
        <taxon>Gunneridae</taxon>
        <taxon>Pentapetalae</taxon>
        <taxon>rosids</taxon>
        <taxon>fabids</taxon>
        <taxon>Rosales</taxon>
        <taxon>Cannabaceae</taxon>
        <taxon>Cannabis</taxon>
    </lineage>
</organism>
<protein>
    <submittedName>
        <fullName evidence="2">Uncharacterized protein</fullName>
    </submittedName>
</protein>